<evidence type="ECO:0000256" key="12">
    <source>
        <dbReference type="ARBA" id="ARBA00023266"/>
    </source>
</evidence>
<dbReference type="SUPFAM" id="SSF53383">
    <property type="entry name" value="PLP-dependent transferases"/>
    <property type="match status" value="1"/>
</dbReference>
<evidence type="ECO:0000256" key="1">
    <source>
        <dbReference type="ARBA" id="ARBA00001933"/>
    </source>
</evidence>
<dbReference type="AlphaFoldDB" id="X1RZP8"/>
<keyword evidence="11" id="KW-0648">Protein biosynthesis</keyword>
<name>X1RZP8_9ZZZZ</name>
<proteinExistence type="inferred from homology"/>
<comment type="similarity">
    <text evidence="4">Belongs to the SepSecS family.</text>
</comment>
<comment type="function">
    <text evidence="2">Converts O-phosphoseryl-tRNA(Sec) to selenocysteinyl-tRNA(Sec) required for selenoprotein biosynthesis.</text>
</comment>
<keyword evidence="10" id="KW-0663">Pyridoxal phosphate</keyword>
<dbReference type="Pfam" id="PF05889">
    <property type="entry name" value="SepSecS"/>
    <property type="match status" value="1"/>
</dbReference>
<keyword evidence="9" id="KW-0694">RNA-binding</keyword>
<evidence type="ECO:0000256" key="13">
    <source>
        <dbReference type="ARBA" id="ARBA00030669"/>
    </source>
</evidence>
<sequence length="120" mass="13615">MFDFNKIIDYFKSTSIPQNMLDRGQLVLNNFLKPMKTLFEQRNVPQKPWSEGQIEFLLQMLSNMDTDKDEKSSRVGEREARIASSLHLKTSSGFCHGIGRSGFLTAPQPKAPGGSIMYEL</sequence>
<keyword evidence="8" id="KW-0808">Transferase</keyword>
<dbReference type="Gene3D" id="3.40.640.10">
    <property type="entry name" value="Type I PLP-dependent aspartate aminotransferase-like (Major domain)"/>
    <property type="match status" value="1"/>
</dbReference>
<evidence type="ECO:0000256" key="11">
    <source>
        <dbReference type="ARBA" id="ARBA00022917"/>
    </source>
</evidence>
<protein>
    <recommendedName>
        <fullName evidence="6">O-phosphoseryl-tRNA(Sec) selenium transferase</fullName>
        <ecNumber evidence="5">2.9.1.2</ecNumber>
    </recommendedName>
    <alternativeName>
        <fullName evidence="13">Selenocysteine synthase</fullName>
    </alternativeName>
    <alternativeName>
        <fullName evidence="14">Selenocysteinyl-tRNA(Sec) synthase</fullName>
    </alternativeName>
    <alternativeName>
        <fullName evidence="15">Sep-tRNA:Sec-tRNA synthase</fullName>
    </alternativeName>
</protein>
<evidence type="ECO:0000256" key="8">
    <source>
        <dbReference type="ARBA" id="ARBA00022679"/>
    </source>
</evidence>
<evidence type="ECO:0000256" key="2">
    <source>
        <dbReference type="ARBA" id="ARBA00002552"/>
    </source>
</evidence>
<comment type="pathway">
    <text evidence="3">Aminoacyl-tRNA biosynthesis; selenocysteinyl-tRNA(Sec) biosynthesis; selenocysteinyl-tRNA(Sec) from L-seryl-tRNA(Sec) (archaeal/eukaryal route): step 2/2.</text>
</comment>
<dbReference type="UniPathway" id="UPA00906">
    <property type="reaction ID" value="UER00898"/>
</dbReference>
<dbReference type="EC" id="2.9.1.2" evidence="5"/>
<evidence type="ECO:0000256" key="4">
    <source>
        <dbReference type="ARBA" id="ARBA00007037"/>
    </source>
</evidence>
<comment type="cofactor">
    <cofactor evidence="1">
        <name>pyridoxal 5'-phosphate</name>
        <dbReference type="ChEBI" id="CHEBI:597326"/>
    </cofactor>
</comment>
<dbReference type="EMBL" id="BARW01002878">
    <property type="protein sequence ID" value="GAI60969.1"/>
    <property type="molecule type" value="Genomic_DNA"/>
</dbReference>
<evidence type="ECO:0000256" key="5">
    <source>
        <dbReference type="ARBA" id="ARBA00012464"/>
    </source>
</evidence>
<evidence type="ECO:0000256" key="3">
    <source>
        <dbReference type="ARBA" id="ARBA00004822"/>
    </source>
</evidence>
<keyword evidence="12" id="KW-0711">Selenium</keyword>
<dbReference type="GO" id="GO:0001717">
    <property type="term" value="P:conversion of seryl-tRNAsec to selenocys-tRNAsec"/>
    <property type="evidence" value="ECO:0007669"/>
    <property type="project" value="InterPro"/>
</dbReference>
<accession>X1RZP8</accession>
<evidence type="ECO:0000256" key="10">
    <source>
        <dbReference type="ARBA" id="ARBA00022898"/>
    </source>
</evidence>
<evidence type="ECO:0000256" key="15">
    <source>
        <dbReference type="ARBA" id="ARBA00032693"/>
    </source>
</evidence>
<dbReference type="PANTHER" id="PTHR12944">
    <property type="entry name" value="SOLUBLE LIVER ANTIGEN/LIVER PANCREAS ANTIGEN"/>
    <property type="match status" value="1"/>
</dbReference>
<evidence type="ECO:0000256" key="9">
    <source>
        <dbReference type="ARBA" id="ARBA00022884"/>
    </source>
</evidence>
<evidence type="ECO:0000256" key="16">
    <source>
        <dbReference type="ARBA" id="ARBA00048808"/>
    </source>
</evidence>
<organism evidence="17">
    <name type="scientific">marine sediment metagenome</name>
    <dbReference type="NCBI Taxonomy" id="412755"/>
    <lineage>
        <taxon>unclassified sequences</taxon>
        <taxon>metagenomes</taxon>
        <taxon>ecological metagenomes</taxon>
    </lineage>
</organism>
<dbReference type="GO" id="GO:0098621">
    <property type="term" value="F:O-phosphoseryl-tRNA(Sec) selenium transferase activity"/>
    <property type="evidence" value="ECO:0007669"/>
    <property type="project" value="UniProtKB-EC"/>
</dbReference>
<comment type="caution">
    <text evidence="17">The sequence shown here is derived from an EMBL/GenBank/DDBJ whole genome shotgun (WGS) entry which is preliminary data.</text>
</comment>
<dbReference type="GO" id="GO:0001514">
    <property type="term" value="P:selenocysteine incorporation"/>
    <property type="evidence" value="ECO:0007669"/>
    <property type="project" value="TreeGrafter"/>
</dbReference>
<evidence type="ECO:0000256" key="14">
    <source>
        <dbReference type="ARBA" id="ARBA00032048"/>
    </source>
</evidence>
<evidence type="ECO:0000256" key="6">
    <source>
        <dbReference type="ARBA" id="ARBA00021963"/>
    </source>
</evidence>
<keyword evidence="7" id="KW-0820">tRNA-binding</keyword>
<dbReference type="InterPro" id="IPR008829">
    <property type="entry name" value="SepSecS/SepCysS"/>
</dbReference>
<reference evidence="17" key="1">
    <citation type="journal article" date="2014" name="Front. Microbiol.">
        <title>High frequency of phylogenetically diverse reductive dehalogenase-homologous genes in deep subseafloor sedimentary metagenomes.</title>
        <authorList>
            <person name="Kawai M."/>
            <person name="Futagami T."/>
            <person name="Toyoda A."/>
            <person name="Takaki Y."/>
            <person name="Nishi S."/>
            <person name="Hori S."/>
            <person name="Arai W."/>
            <person name="Tsubouchi T."/>
            <person name="Morono Y."/>
            <person name="Uchiyama I."/>
            <person name="Ito T."/>
            <person name="Fujiyama A."/>
            <person name="Inagaki F."/>
            <person name="Takami H."/>
        </authorList>
    </citation>
    <scope>NUCLEOTIDE SEQUENCE</scope>
    <source>
        <strain evidence="17">Expedition CK06-06</strain>
    </source>
</reference>
<feature type="non-terminal residue" evidence="17">
    <location>
        <position position="120"/>
    </location>
</feature>
<dbReference type="InterPro" id="IPR015421">
    <property type="entry name" value="PyrdxlP-dep_Trfase_major"/>
</dbReference>
<gene>
    <name evidence="17" type="ORF">S12H4_07704</name>
</gene>
<comment type="catalytic activity">
    <reaction evidence="16">
        <text>O-phospho-L-seryl-tRNA(Sec) + selenophosphate + H2O = L-selenocysteinyl-tRNA(Sec) + 2 phosphate</text>
        <dbReference type="Rhea" id="RHEA:25041"/>
        <dbReference type="Rhea" id="RHEA-COMP:9743"/>
        <dbReference type="Rhea" id="RHEA-COMP:9947"/>
        <dbReference type="ChEBI" id="CHEBI:15377"/>
        <dbReference type="ChEBI" id="CHEBI:16144"/>
        <dbReference type="ChEBI" id="CHEBI:43474"/>
        <dbReference type="ChEBI" id="CHEBI:78551"/>
        <dbReference type="ChEBI" id="CHEBI:78573"/>
        <dbReference type="EC" id="2.9.1.2"/>
    </reaction>
</comment>
<evidence type="ECO:0000256" key="7">
    <source>
        <dbReference type="ARBA" id="ARBA00022555"/>
    </source>
</evidence>
<evidence type="ECO:0000313" key="17">
    <source>
        <dbReference type="EMBL" id="GAI60969.1"/>
    </source>
</evidence>
<dbReference type="InterPro" id="IPR015424">
    <property type="entry name" value="PyrdxlP-dep_Trfase"/>
</dbReference>
<dbReference type="InterPro" id="IPR019872">
    <property type="entry name" value="Sec-tRNA_Se_transferase"/>
</dbReference>
<dbReference type="GO" id="GO:0000049">
    <property type="term" value="F:tRNA binding"/>
    <property type="evidence" value="ECO:0007669"/>
    <property type="project" value="UniProtKB-KW"/>
</dbReference>
<dbReference type="PANTHER" id="PTHR12944:SF2">
    <property type="entry name" value="O-PHOSPHOSERYL-TRNA(SEC) SELENIUM TRANSFERASE"/>
    <property type="match status" value="1"/>
</dbReference>